<feature type="region of interest" description="Disordered" evidence="1">
    <location>
        <begin position="82"/>
        <end position="146"/>
    </location>
</feature>
<feature type="non-terminal residue" evidence="2">
    <location>
        <position position="320"/>
    </location>
</feature>
<dbReference type="AlphaFoldDB" id="A0A9P6MFJ8"/>
<dbReference type="EMBL" id="JAAAHW010001188">
    <property type="protein sequence ID" value="KAF9996323.1"/>
    <property type="molecule type" value="Genomic_DNA"/>
</dbReference>
<protein>
    <submittedName>
        <fullName evidence="2">Uncharacterized protein</fullName>
    </submittedName>
</protein>
<proteinExistence type="predicted"/>
<comment type="caution">
    <text evidence="2">The sequence shown here is derived from an EMBL/GenBank/DDBJ whole genome shotgun (WGS) entry which is preliminary data.</text>
</comment>
<evidence type="ECO:0000256" key="1">
    <source>
        <dbReference type="SAM" id="MobiDB-lite"/>
    </source>
</evidence>
<accession>A0A9P6MFJ8</accession>
<gene>
    <name evidence="2" type="ORF">BGZ65_008091</name>
</gene>
<dbReference type="Proteomes" id="UP000749646">
    <property type="component" value="Unassembled WGS sequence"/>
</dbReference>
<evidence type="ECO:0000313" key="3">
    <source>
        <dbReference type="Proteomes" id="UP000749646"/>
    </source>
</evidence>
<feature type="compositionally biased region" description="Low complexity" evidence="1">
    <location>
        <begin position="99"/>
        <end position="145"/>
    </location>
</feature>
<dbReference type="OrthoDB" id="2441193at2759"/>
<organism evidence="2 3">
    <name type="scientific">Modicella reniformis</name>
    <dbReference type="NCBI Taxonomy" id="1440133"/>
    <lineage>
        <taxon>Eukaryota</taxon>
        <taxon>Fungi</taxon>
        <taxon>Fungi incertae sedis</taxon>
        <taxon>Mucoromycota</taxon>
        <taxon>Mortierellomycotina</taxon>
        <taxon>Mortierellomycetes</taxon>
        <taxon>Mortierellales</taxon>
        <taxon>Mortierellaceae</taxon>
        <taxon>Modicella</taxon>
    </lineage>
</organism>
<keyword evidence="3" id="KW-1185">Reference proteome</keyword>
<sequence>MSQRKKSKLVEQGSGYFLDLANPAELTPKGYVEHRRAETSHIRDKEIVKEWQGLVTRLGDKPKWKDTFLRVRAWRDTVPQVTTVRNTRSSSKRAAIGQSIGPPASPPSGEESSASSPSSSVPPSRSSQHGTDSSSQSTGSSDSLSPEAVQQLKLEFSINFNDYLGTPWLLSTGTNVDEVIRKYTMTRSNESSLHSFVVDDIDSLRSQFTSQDYDLFLGQVQSFDSQVAPVLPTQVQQEILKYSLSPDALQEYLGKGWRQDEGKSQDGDNFRKSLYLAMLRLSCLYEENQGVIPGSKSESWYATEIWAIFIKLLTRNTTWL</sequence>
<name>A0A9P6MFJ8_9FUNG</name>
<reference evidence="2" key="1">
    <citation type="journal article" date="2020" name="Fungal Divers.">
        <title>Resolving the Mortierellaceae phylogeny through synthesis of multi-gene phylogenetics and phylogenomics.</title>
        <authorList>
            <person name="Vandepol N."/>
            <person name="Liber J."/>
            <person name="Desiro A."/>
            <person name="Na H."/>
            <person name="Kennedy M."/>
            <person name="Barry K."/>
            <person name="Grigoriev I.V."/>
            <person name="Miller A.N."/>
            <person name="O'Donnell K."/>
            <person name="Stajich J.E."/>
            <person name="Bonito G."/>
        </authorList>
    </citation>
    <scope>NUCLEOTIDE SEQUENCE</scope>
    <source>
        <strain evidence="2">MES-2147</strain>
    </source>
</reference>
<evidence type="ECO:0000313" key="2">
    <source>
        <dbReference type="EMBL" id="KAF9996323.1"/>
    </source>
</evidence>